<protein>
    <submittedName>
        <fullName evidence="1">Uncharacterized protein</fullName>
    </submittedName>
</protein>
<organism evidence="1 2">
    <name type="scientific">Polyplax serrata</name>
    <name type="common">Common mouse louse</name>
    <dbReference type="NCBI Taxonomy" id="468196"/>
    <lineage>
        <taxon>Eukaryota</taxon>
        <taxon>Metazoa</taxon>
        <taxon>Ecdysozoa</taxon>
        <taxon>Arthropoda</taxon>
        <taxon>Hexapoda</taxon>
        <taxon>Insecta</taxon>
        <taxon>Pterygota</taxon>
        <taxon>Neoptera</taxon>
        <taxon>Paraneoptera</taxon>
        <taxon>Psocodea</taxon>
        <taxon>Troctomorpha</taxon>
        <taxon>Phthiraptera</taxon>
        <taxon>Anoplura</taxon>
        <taxon>Polyplacidae</taxon>
        <taxon>Polyplax</taxon>
    </lineage>
</organism>
<reference evidence="1 2" key="1">
    <citation type="submission" date="2023-09" db="EMBL/GenBank/DDBJ databases">
        <title>Genomes of two closely related lineages of the louse Polyplax serrata with different host specificities.</title>
        <authorList>
            <person name="Martinu J."/>
            <person name="Tarabai H."/>
            <person name="Stefka J."/>
            <person name="Hypsa V."/>
        </authorList>
    </citation>
    <scope>NUCLEOTIDE SEQUENCE [LARGE SCALE GENOMIC DNA]</scope>
    <source>
        <strain evidence="1">98ZLc_SE</strain>
    </source>
</reference>
<sequence>MKYKWSTVRNTFKQAIGVGTALVCTLHLERKTKLDENRLSKESRYKIGSKVIGNNDFENYVRSLQIDPYKMKLVTDGELPLRQCLHPEACKKNFDLPEYYNSFIDLRKDFKAFYSSPDDMGSVREMIDCILFEMRRDMWPRVPKKRNQASCISWLAEPRDSLQQCHLATFRSWTVSCSLVAKCKRTQIALQGALGKF</sequence>
<comment type="caution">
    <text evidence="1">The sequence shown here is derived from an EMBL/GenBank/DDBJ whole genome shotgun (WGS) entry which is preliminary data.</text>
</comment>
<evidence type="ECO:0000313" key="1">
    <source>
        <dbReference type="EMBL" id="KAK6622301.1"/>
    </source>
</evidence>
<keyword evidence="2" id="KW-1185">Reference proteome</keyword>
<dbReference type="Gene3D" id="3.30.420.10">
    <property type="entry name" value="Ribonuclease H-like superfamily/Ribonuclease H"/>
    <property type="match status" value="1"/>
</dbReference>
<dbReference type="InterPro" id="IPR036397">
    <property type="entry name" value="RNaseH_sf"/>
</dbReference>
<evidence type="ECO:0000313" key="2">
    <source>
        <dbReference type="Proteomes" id="UP001359485"/>
    </source>
</evidence>
<name>A0ABR1ALY8_POLSC</name>
<dbReference type="Proteomes" id="UP001359485">
    <property type="component" value="Unassembled WGS sequence"/>
</dbReference>
<dbReference type="EMBL" id="JAWJWF010000047">
    <property type="protein sequence ID" value="KAK6622301.1"/>
    <property type="molecule type" value="Genomic_DNA"/>
</dbReference>
<proteinExistence type="predicted"/>
<gene>
    <name evidence="1" type="ORF">RUM44_002112</name>
</gene>
<accession>A0ABR1ALY8</accession>